<sequence>MEDALFSPSHFVCFPLYLLSRSYSCAPILVGAAKAAVAK</sequence>
<reference evidence="1" key="2">
    <citation type="journal article" date="2015" name="Data Brief">
        <title>Shoot transcriptome of the giant reed, Arundo donax.</title>
        <authorList>
            <person name="Barrero R.A."/>
            <person name="Guerrero F.D."/>
            <person name="Moolhuijzen P."/>
            <person name="Goolsby J.A."/>
            <person name="Tidwell J."/>
            <person name="Bellgard S.E."/>
            <person name="Bellgard M.I."/>
        </authorList>
    </citation>
    <scope>NUCLEOTIDE SEQUENCE</scope>
    <source>
        <tissue evidence="1">Shoot tissue taken approximately 20 cm above the soil surface</tissue>
    </source>
</reference>
<accession>A0A0A9EJY3</accession>
<proteinExistence type="predicted"/>
<organism evidence="1">
    <name type="scientific">Arundo donax</name>
    <name type="common">Giant reed</name>
    <name type="synonym">Donax arundinaceus</name>
    <dbReference type="NCBI Taxonomy" id="35708"/>
    <lineage>
        <taxon>Eukaryota</taxon>
        <taxon>Viridiplantae</taxon>
        <taxon>Streptophyta</taxon>
        <taxon>Embryophyta</taxon>
        <taxon>Tracheophyta</taxon>
        <taxon>Spermatophyta</taxon>
        <taxon>Magnoliopsida</taxon>
        <taxon>Liliopsida</taxon>
        <taxon>Poales</taxon>
        <taxon>Poaceae</taxon>
        <taxon>PACMAD clade</taxon>
        <taxon>Arundinoideae</taxon>
        <taxon>Arundineae</taxon>
        <taxon>Arundo</taxon>
    </lineage>
</organism>
<dbReference type="EMBL" id="GBRH01196861">
    <property type="protein sequence ID" value="JAE01035.1"/>
    <property type="molecule type" value="Transcribed_RNA"/>
</dbReference>
<name>A0A0A9EJY3_ARUDO</name>
<dbReference type="AlphaFoldDB" id="A0A0A9EJY3"/>
<protein>
    <submittedName>
        <fullName evidence="1">Uncharacterized protein</fullName>
    </submittedName>
</protein>
<evidence type="ECO:0000313" key="1">
    <source>
        <dbReference type="EMBL" id="JAE01035.1"/>
    </source>
</evidence>
<reference evidence="1" key="1">
    <citation type="submission" date="2014-09" db="EMBL/GenBank/DDBJ databases">
        <authorList>
            <person name="Magalhaes I.L.F."/>
            <person name="Oliveira U."/>
            <person name="Santos F.R."/>
            <person name="Vidigal T.H.D.A."/>
            <person name="Brescovit A.D."/>
            <person name="Santos A.J."/>
        </authorList>
    </citation>
    <scope>NUCLEOTIDE SEQUENCE</scope>
    <source>
        <tissue evidence="1">Shoot tissue taken approximately 20 cm above the soil surface</tissue>
    </source>
</reference>